<organism evidence="1 2">
    <name type="scientific">Anoxybacillus flavithermus</name>
    <dbReference type="NCBI Taxonomy" id="33934"/>
    <lineage>
        <taxon>Bacteria</taxon>
        <taxon>Bacillati</taxon>
        <taxon>Bacillota</taxon>
        <taxon>Bacilli</taxon>
        <taxon>Bacillales</taxon>
        <taxon>Anoxybacillaceae</taxon>
        <taxon>Anoxybacillus</taxon>
    </lineage>
</organism>
<gene>
    <name evidence="1" type="ORF">TAF16_1327</name>
</gene>
<keyword evidence="2" id="KW-1185">Reference proteome</keyword>
<name>A0A178TE11_9BACL</name>
<reference evidence="1 2" key="1">
    <citation type="submission" date="2016-03" db="EMBL/GenBank/DDBJ databases">
        <title>Spore heat resistance.</title>
        <authorList>
            <person name="Boekhorst J."/>
            <person name="Berendsen E.M."/>
            <person name="Wells-Bennik M.H."/>
            <person name="Kuipers O.P."/>
        </authorList>
    </citation>
    <scope>NUCLEOTIDE SEQUENCE [LARGE SCALE GENOMIC DNA]</scope>
    <source>
        <strain evidence="1 2">AF16</strain>
    </source>
</reference>
<evidence type="ECO:0000313" key="2">
    <source>
        <dbReference type="Proteomes" id="UP000078336"/>
    </source>
</evidence>
<dbReference type="AlphaFoldDB" id="A0A178TE11"/>
<dbReference type="Proteomes" id="UP000078336">
    <property type="component" value="Unassembled WGS sequence"/>
</dbReference>
<proteinExistence type="predicted"/>
<evidence type="ECO:0000313" key="1">
    <source>
        <dbReference type="EMBL" id="OAO79816.1"/>
    </source>
</evidence>
<protein>
    <submittedName>
        <fullName evidence="1">Uncharacterized protein</fullName>
    </submittedName>
</protein>
<comment type="caution">
    <text evidence="1">The sequence shown here is derived from an EMBL/GenBank/DDBJ whole genome shotgun (WGS) entry which is preliminary data.</text>
</comment>
<sequence>MELFVFGYQRPRHQVRQWIPKEKELTISAPQIVLVRL</sequence>
<dbReference type="EMBL" id="LUCQ01000080">
    <property type="protein sequence ID" value="OAO79816.1"/>
    <property type="molecule type" value="Genomic_DNA"/>
</dbReference>
<accession>A0A178TE11</accession>